<feature type="chain" id="PRO_5003670636" description="SUN domain-containing protein" evidence="1">
    <location>
        <begin position="21"/>
        <end position="865"/>
    </location>
</feature>
<gene>
    <name evidence="2" type="ORF">NEQG_00568</name>
</gene>
<dbReference type="EMBL" id="GL870876">
    <property type="protein sequence ID" value="EIJ89798.1"/>
    <property type="molecule type" value="Genomic_DNA"/>
</dbReference>
<accession>I3EKQ1</accession>
<reference evidence="2" key="1">
    <citation type="submission" date="2011-01" db="EMBL/GenBank/DDBJ databases">
        <title>The Genome Sequence of Nematocida parisii strain ERTm3.</title>
        <authorList>
            <consortium name="The Broad Institute Genome Sequencing Platform"/>
            <consortium name="The Broad Institute Genome Sequencing Center for Infectious Disease"/>
            <person name="Cuomo C."/>
            <person name="Troemel E."/>
            <person name="Young S.K."/>
            <person name="Zeng Q."/>
            <person name="Gargeya S."/>
            <person name="Fitzgerald M."/>
            <person name="Haas B."/>
            <person name="Abouelleil A."/>
            <person name="Alvarado L."/>
            <person name="Arachchi H.M."/>
            <person name="Berlin A."/>
            <person name="Chapman S.B."/>
            <person name="Gearin G."/>
            <person name="Goldberg J."/>
            <person name="Griggs A."/>
            <person name="Gujja S."/>
            <person name="Hansen M."/>
            <person name="Heiman D."/>
            <person name="Howarth C."/>
            <person name="Larimer J."/>
            <person name="Lui A."/>
            <person name="MacDonald P.J.P."/>
            <person name="McCowen C."/>
            <person name="Montmayeur A."/>
            <person name="Murphy C."/>
            <person name="Neiman D."/>
            <person name="Pearson M."/>
            <person name="Priest M."/>
            <person name="Roberts A."/>
            <person name="Saif S."/>
            <person name="Shea T."/>
            <person name="Sisk P."/>
            <person name="Stolte C."/>
            <person name="Sykes S."/>
            <person name="Wortman J."/>
            <person name="Nusbaum C."/>
            <person name="Birren B."/>
        </authorList>
    </citation>
    <scope>NUCLEOTIDE SEQUENCE</scope>
    <source>
        <strain evidence="2">ERTm3</strain>
    </source>
</reference>
<feature type="signal peptide" evidence="1">
    <location>
        <begin position="1"/>
        <end position="20"/>
    </location>
</feature>
<dbReference type="OrthoDB" id="2188787at2759"/>
<evidence type="ECO:0000313" key="2">
    <source>
        <dbReference type="EMBL" id="EIJ89798.1"/>
    </source>
</evidence>
<keyword evidence="3" id="KW-1185">Reference proteome</keyword>
<dbReference type="AlphaFoldDB" id="I3EKQ1"/>
<evidence type="ECO:0000313" key="3">
    <source>
        <dbReference type="Proteomes" id="UP000002872"/>
    </source>
</evidence>
<dbReference type="VEuPathDB" id="MicrosporidiaDB:NEQG_00568"/>
<keyword evidence="1" id="KW-0732">Signal</keyword>
<dbReference type="InParanoid" id="I3EKQ1"/>
<protein>
    <recommendedName>
        <fullName evidence="4">SUN domain-containing protein</fullName>
    </recommendedName>
</protein>
<name>I3EKQ1_NEMP3</name>
<proteinExistence type="predicted"/>
<evidence type="ECO:0000256" key="1">
    <source>
        <dbReference type="SAM" id="SignalP"/>
    </source>
</evidence>
<sequence length="865" mass="101602">MKEYVYFLFCAIVMYCCVYSSTNTTTSNLESIKVYNDVDENIDRLLTMVEGKSKKRLDMWKNFHARKVNFVLVTESVFIEKTTKKEDRIIIADKNSIFKFSGKRRYNDNPSWRSINFSQFGILHTVLFIIEPTMESPDEEFNYCIKCILFSLTLKDFTEKNIEDHGLKRKNTNLQTNIENCIEVLSHNKNLELCSEKLEKKAKRKSKIECEDHLNNCINRYIINMHANIRKFGHSKLQKIQKHEIKEYLQKNINIHSKYLQNKIEKITDTREAAHRIFLDYMESCLQRKTNIIRRTVYNPERMEEAVEPVFRQICCKCIDFKTTRMQTYMCYENPAGSTIIAIKFFLKNPFIRMDFRTININIIDMRKGMLARANRLTHNQNEKILILFQKMVIVLDTINLIFSSDELRENSIEKIEEICKDIHNVFVEAYSQTIPNFTAKDIYLDMYKLLASFYKKLPYSYVQLFSTKEPTETFSVKKNYQLVGKSIFNDQRYQKWEIDISKNSLESEGALKHTISNIKCTEKFYACDGSVKKAMHYHVHYVDNTQHKYERICIPYYYKEDKKPICVHTVADIITYIMGIKDVVKADIHPYIMNIETNKWSKVKQPETIMMDRIERNFFIVFYHVLNDCAKDGVFFVELPTKKEAEVKLPLFLSRVEAALCCTEELLVAMKETIMHSLDLEGACPFVLTNTESAMWSNPFIRAFYDNLVISSICSIENLQCLVMNASLCVDSDGERVTWMVKYPYNANEYNFCLLSNVSLKQLNMEFDLQNTIAGMCVSSIMELPRNIEVVGRHQSGKHFYLQGNELINYLEKLIKDKKKTLCPEIDAPRQMQIEIIQTDPSIAGTFNMHQYFLKCIAGLQWIE</sequence>
<organism evidence="2 3">
    <name type="scientific">Nematocida parisii (strain ERTm3)</name>
    <name type="common">Nematode killer fungus</name>
    <dbReference type="NCBI Taxonomy" id="935791"/>
    <lineage>
        <taxon>Eukaryota</taxon>
        <taxon>Fungi</taxon>
        <taxon>Fungi incertae sedis</taxon>
        <taxon>Microsporidia</taxon>
        <taxon>Nematocida</taxon>
    </lineage>
</organism>
<dbReference type="Proteomes" id="UP000002872">
    <property type="component" value="Unassembled WGS sequence"/>
</dbReference>
<evidence type="ECO:0008006" key="4">
    <source>
        <dbReference type="Google" id="ProtNLM"/>
    </source>
</evidence>
<dbReference type="OMA" id="HYHVHYV"/>
<dbReference type="HOGENOM" id="CLU_016387_0_0_1"/>